<dbReference type="InterPro" id="IPR022749">
    <property type="entry name" value="D12N6_MeTrfase_N"/>
</dbReference>
<dbReference type="SUPFAM" id="SSF53335">
    <property type="entry name" value="S-adenosyl-L-methionine-dependent methyltransferases"/>
    <property type="match status" value="1"/>
</dbReference>
<organism evidence="11 12">
    <name type="scientific">Polynucleobacter paneuropaeus</name>
    <dbReference type="NCBI Taxonomy" id="2527775"/>
    <lineage>
        <taxon>Bacteria</taxon>
        <taxon>Pseudomonadati</taxon>
        <taxon>Pseudomonadota</taxon>
        <taxon>Betaproteobacteria</taxon>
        <taxon>Burkholderiales</taxon>
        <taxon>Burkholderiaceae</taxon>
        <taxon>Polynucleobacter</taxon>
    </lineage>
</organism>
<evidence type="ECO:0000256" key="1">
    <source>
        <dbReference type="ARBA" id="ARBA00006594"/>
    </source>
</evidence>
<evidence type="ECO:0000256" key="4">
    <source>
        <dbReference type="ARBA" id="ARBA00022679"/>
    </source>
</evidence>
<evidence type="ECO:0000256" key="7">
    <source>
        <dbReference type="ARBA" id="ARBA00047942"/>
    </source>
</evidence>
<evidence type="ECO:0000259" key="9">
    <source>
        <dbReference type="Pfam" id="PF02384"/>
    </source>
</evidence>
<keyword evidence="6" id="KW-0680">Restriction system</keyword>
<comment type="similarity">
    <text evidence="1">Belongs to the N(4)/N(6)-methyltransferase family.</text>
</comment>
<dbReference type="GO" id="GO:0009307">
    <property type="term" value="P:DNA restriction-modification system"/>
    <property type="evidence" value="ECO:0007669"/>
    <property type="project" value="UniProtKB-KW"/>
</dbReference>
<dbReference type="GO" id="GO:0008170">
    <property type="term" value="F:N-methyltransferase activity"/>
    <property type="evidence" value="ECO:0007669"/>
    <property type="project" value="InterPro"/>
</dbReference>
<dbReference type="InterPro" id="IPR029063">
    <property type="entry name" value="SAM-dependent_MTases_sf"/>
</dbReference>
<dbReference type="PANTHER" id="PTHR42933">
    <property type="entry name" value="SLR6095 PROTEIN"/>
    <property type="match status" value="1"/>
</dbReference>
<keyword evidence="5" id="KW-0949">S-adenosyl-L-methionine</keyword>
<evidence type="ECO:0000256" key="6">
    <source>
        <dbReference type="ARBA" id="ARBA00022747"/>
    </source>
</evidence>
<evidence type="ECO:0000256" key="5">
    <source>
        <dbReference type="ARBA" id="ARBA00022691"/>
    </source>
</evidence>
<feature type="domain" description="N6 adenine-specific DNA methyltransferase N-terminal" evidence="10">
    <location>
        <begin position="9"/>
        <end position="160"/>
    </location>
</feature>
<accession>A0A9Q2WHP0</accession>
<evidence type="ECO:0000313" key="12">
    <source>
        <dbReference type="Proteomes" id="UP000783102"/>
    </source>
</evidence>
<evidence type="ECO:0000259" key="10">
    <source>
        <dbReference type="Pfam" id="PF12161"/>
    </source>
</evidence>
<evidence type="ECO:0000313" key="11">
    <source>
        <dbReference type="EMBL" id="MBT8550638.1"/>
    </source>
</evidence>
<dbReference type="InterPro" id="IPR038333">
    <property type="entry name" value="T1MK-like_N_sf"/>
</dbReference>
<dbReference type="GO" id="GO:0032259">
    <property type="term" value="P:methylation"/>
    <property type="evidence" value="ECO:0007669"/>
    <property type="project" value="UniProtKB-KW"/>
</dbReference>
<gene>
    <name evidence="11" type="ORF">G6731_01495</name>
</gene>
<protein>
    <recommendedName>
        <fullName evidence="2">site-specific DNA-methyltransferase (adenine-specific)</fullName>
        <ecNumber evidence="2">2.1.1.72</ecNumber>
    </recommendedName>
</protein>
<dbReference type="InterPro" id="IPR003356">
    <property type="entry name" value="DNA_methylase_A-5"/>
</dbReference>
<evidence type="ECO:0000256" key="2">
    <source>
        <dbReference type="ARBA" id="ARBA00011900"/>
    </source>
</evidence>
<dbReference type="AlphaFoldDB" id="A0A9Q2WHP0"/>
<comment type="caution">
    <text evidence="11">The sequence shown here is derived from an EMBL/GenBank/DDBJ whole genome shotgun (WGS) entry which is preliminary data.</text>
</comment>
<dbReference type="Pfam" id="PF12161">
    <property type="entry name" value="HsdM_N"/>
    <property type="match status" value="1"/>
</dbReference>
<dbReference type="InterPro" id="IPR051537">
    <property type="entry name" value="DNA_Adenine_Mtase"/>
</dbReference>
<evidence type="ECO:0000256" key="3">
    <source>
        <dbReference type="ARBA" id="ARBA00022603"/>
    </source>
</evidence>
<name>A0A9Q2WHP0_9BURK</name>
<keyword evidence="4" id="KW-0808">Transferase</keyword>
<sequence>MTKLTLSKLETRLMAASDILRGKMDPTEYKTYIFGMLFLKRLNDQFMAKRKSLIAENAKGKLSPKLQAERLERAEFYAPQFFVPKEARWSYDLENGVKSGILYATEDVGTVLNKALASIEEANPEQLGGVLTASINFNITGGNDKKRLMDDQKLRDLIGEFDKVDLQDENLDFPDVLGAAYEYLIKYFADSAGKKGGEFYTPSEVVRLLVQLLEPIEKMHIYDPTVGSGGMLIQTANYVEEKGGDKNTLLLAGQEDNSATWAICKMNMILHGIVNSDIRNGDTLKEPLHLNSSGGLKTFDRVLANPPFSMKAPGEAEVQLPGRFDVFIPKGSKKADFMFLQHMVASLNDQGKAAVIMPHGVLFRGSQEKEYRKIILNKGYLEAVIGLPTGLFYGTGIPACVLVINKQDTEKRKSVLFINADRDFKEGKNQNSLRPEDIEKIAHVFNKRIEQSGYSKIVSIDELAAEDYNLNIRRYVDNTPPPERQDVRAHIHGGVPQIEINELQAGALKHYPGLIELFVQKDKPDYQQFSNLAKDKESIKAAVESFAGIQDIENKYKTALESWFKKATTKIDGIAKKGKSSAFELRRQFSDELLKTLKPLEVLDEFQILGSYADFSKVITDDLASIAAGGYDNRLVPDDEILITARPEILEKTKEMTSRIAELEAIFQELKEAEEDDVEPRDSGALPKALLDELKETKKDLDKSFKAAKKVKDAAKMASVQEQLDEITPQLDGHQALDKELKELKKNIKEFNLSKEKLIEELRADVTPEQARDNVLKRWKVALVETYFLRLRAAKNLAEQAIFNLQEKYLTTLQDIEEKRNSEAKKLAQFLKDLGYE</sequence>
<dbReference type="Gene3D" id="1.20.1260.30">
    <property type="match status" value="1"/>
</dbReference>
<keyword evidence="8" id="KW-0175">Coiled coil</keyword>
<dbReference type="EC" id="2.1.1.72" evidence="2"/>
<reference evidence="11" key="1">
    <citation type="journal article" date="2021" name="Genome Biol. Evol.">
        <title>Continental-Scale Gene Flow Prevents Allopatric Divergence of Pelagic Freshwater Bacteria.</title>
        <authorList>
            <person name="Hoetzinger M."/>
            <person name="Pitt A."/>
            <person name="Huemer A."/>
            <person name="Hahn M.W."/>
        </authorList>
    </citation>
    <scope>NUCLEOTIDE SEQUENCE</scope>
    <source>
        <strain evidence="11">SM1-W8</strain>
    </source>
</reference>
<dbReference type="Pfam" id="PF02384">
    <property type="entry name" value="N6_Mtase"/>
    <property type="match status" value="1"/>
</dbReference>
<dbReference type="PANTHER" id="PTHR42933:SF3">
    <property type="entry name" value="TYPE I RESTRICTION ENZYME MJAVIII METHYLASE SUBUNIT"/>
    <property type="match status" value="1"/>
</dbReference>
<dbReference type="GO" id="GO:0003677">
    <property type="term" value="F:DNA binding"/>
    <property type="evidence" value="ECO:0007669"/>
    <property type="project" value="InterPro"/>
</dbReference>
<feature type="coiled-coil region" evidence="8">
    <location>
        <begin position="653"/>
        <end position="761"/>
    </location>
</feature>
<dbReference type="Proteomes" id="UP000783102">
    <property type="component" value="Unassembled WGS sequence"/>
</dbReference>
<dbReference type="GO" id="GO:0009007">
    <property type="term" value="F:site-specific DNA-methyltransferase (adenine-specific) activity"/>
    <property type="evidence" value="ECO:0007669"/>
    <property type="project" value="UniProtKB-EC"/>
</dbReference>
<dbReference type="EMBL" id="JAANEY010000001">
    <property type="protein sequence ID" value="MBT8550638.1"/>
    <property type="molecule type" value="Genomic_DNA"/>
</dbReference>
<keyword evidence="3 11" id="KW-0489">Methyltransferase</keyword>
<dbReference type="Gene3D" id="3.40.50.150">
    <property type="entry name" value="Vaccinia Virus protein VP39"/>
    <property type="match status" value="1"/>
</dbReference>
<dbReference type="PRINTS" id="PR00507">
    <property type="entry name" value="N12N6MTFRASE"/>
</dbReference>
<feature type="domain" description="DNA methylase adenine-specific" evidence="9">
    <location>
        <begin position="175"/>
        <end position="478"/>
    </location>
</feature>
<proteinExistence type="inferred from homology"/>
<evidence type="ECO:0000256" key="8">
    <source>
        <dbReference type="SAM" id="Coils"/>
    </source>
</evidence>
<comment type="catalytic activity">
    <reaction evidence="7">
        <text>a 2'-deoxyadenosine in DNA + S-adenosyl-L-methionine = an N(6)-methyl-2'-deoxyadenosine in DNA + S-adenosyl-L-homocysteine + H(+)</text>
        <dbReference type="Rhea" id="RHEA:15197"/>
        <dbReference type="Rhea" id="RHEA-COMP:12418"/>
        <dbReference type="Rhea" id="RHEA-COMP:12419"/>
        <dbReference type="ChEBI" id="CHEBI:15378"/>
        <dbReference type="ChEBI" id="CHEBI:57856"/>
        <dbReference type="ChEBI" id="CHEBI:59789"/>
        <dbReference type="ChEBI" id="CHEBI:90615"/>
        <dbReference type="ChEBI" id="CHEBI:90616"/>
        <dbReference type="EC" id="2.1.1.72"/>
    </reaction>
</comment>